<protein>
    <submittedName>
        <fullName evidence="3">Phosphoribosyltransferase family protein</fullName>
    </submittedName>
</protein>
<dbReference type="GO" id="GO:0016757">
    <property type="term" value="F:glycosyltransferase activity"/>
    <property type="evidence" value="ECO:0007669"/>
    <property type="project" value="UniProtKB-KW"/>
</dbReference>
<dbReference type="PANTHER" id="PTHR47505:SF1">
    <property type="entry name" value="DNA UTILIZATION PROTEIN YHGH"/>
    <property type="match status" value="1"/>
</dbReference>
<dbReference type="PANTHER" id="PTHR47505">
    <property type="entry name" value="DNA UTILIZATION PROTEIN YHGH"/>
    <property type="match status" value="1"/>
</dbReference>
<gene>
    <name evidence="3" type="ORF">PU630_11500</name>
</gene>
<dbReference type="SUPFAM" id="SSF53271">
    <property type="entry name" value="PRTase-like"/>
    <property type="match status" value="1"/>
</dbReference>
<dbReference type="InterPro" id="IPR000836">
    <property type="entry name" value="PRTase_dom"/>
</dbReference>
<evidence type="ECO:0000313" key="4">
    <source>
        <dbReference type="Proteomes" id="UP001214553"/>
    </source>
</evidence>
<evidence type="ECO:0000259" key="2">
    <source>
        <dbReference type="Pfam" id="PF00156"/>
    </source>
</evidence>
<dbReference type="Proteomes" id="UP001214553">
    <property type="component" value="Chromosome"/>
</dbReference>
<dbReference type="InterPro" id="IPR029057">
    <property type="entry name" value="PRTase-like"/>
</dbReference>
<accession>A0ABY8BUL8</accession>
<dbReference type="Gene3D" id="3.40.50.2020">
    <property type="match status" value="1"/>
</dbReference>
<keyword evidence="4" id="KW-1185">Reference proteome</keyword>
<keyword evidence="3" id="KW-0808">Transferase</keyword>
<proteinExistence type="inferred from homology"/>
<name>A0ABY8BUL8_9MICO</name>
<dbReference type="Pfam" id="PF00156">
    <property type="entry name" value="Pribosyltran"/>
    <property type="match status" value="1"/>
</dbReference>
<reference evidence="3 4" key="1">
    <citation type="submission" date="2023-03" db="EMBL/GenBank/DDBJ databases">
        <title>Genome sequence of Microbacterium sp. KACC 23027.</title>
        <authorList>
            <person name="Kim S."/>
            <person name="Heo J."/>
            <person name="Kwon S.-W."/>
        </authorList>
    </citation>
    <scope>NUCLEOTIDE SEQUENCE [LARGE SCALE GENOMIC DNA]</scope>
    <source>
        <strain evidence="3 4">KACC 23027</strain>
    </source>
</reference>
<sequence length="215" mass="22552">MDEVWMPVRAACAQALALAFPVECAGCGQPDIALCDTCRGMLHPQVVKQVLADGLTVRSALPFAGVPARVLRALKEEGRTSLARAFAPALAAALGEVPGVVVPVPTSRAAMRRRGYRVAELLARRAGVRPVRALRIVRATADQRGLSRTARADNVTGSLQATRRLDGLEVIVVDDVVTTGATLVEAARALRTAGAHVRAAVTVAATPRHFPDTAG</sequence>
<comment type="similarity">
    <text evidence="1">Belongs to the ComF/GntX family.</text>
</comment>
<dbReference type="EMBL" id="CP119108">
    <property type="protein sequence ID" value="WEG07866.1"/>
    <property type="molecule type" value="Genomic_DNA"/>
</dbReference>
<evidence type="ECO:0000256" key="1">
    <source>
        <dbReference type="ARBA" id="ARBA00008007"/>
    </source>
</evidence>
<organism evidence="3 4">
    <name type="scientific">Microbacterium horticulturae</name>
    <dbReference type="NCBI Taxonomy" id="3028316"/>
    <lineage>
        <taxon>Bacteria</taxon>
        <taxon>Bacillati</taxon>
        <taxon>Actinomycetota</taxon>
        <taxon>Actinomycetes</taxon>
        <taxon>Micrococcales</taxon>
        <taxon>Microbacteriaceae</taxon>
        <taxon>Microbacterium</taxon>
    </lineage>
</organism>
<evidence type="ECO:0000313" key="3">
    <source>
        <dbReference type="EMBL" id="WEG07866.1"/>
    </source>
</evidence>
<dbReference type="RefSeq" id="WP_275277204.1">
    <property type="nucleotide sequence ID" value="NZ_CP119108.1"/>
</dbReference>
<keyword evidence="3" id="KW-0328">Glycosyltransferase</keyword>
<dbReference type="InterPro" id="IPR051910">
    <property type="entry name" value="ComF/GntX_DNA_util-trans"/>
</dbReference>
<feature type="domain" description="Phosphoribosyltransferase" evidence="2">
    <location>
        <begin position="112"/>
        <end position="205"/>
    </location>
</feature>